<dbReference type="AlphaFoldDB" id="A0A101MIA6"/>
<proteinExistence type="predicted"/>
<keyword evidence="2" id="KW-1185">Reference proteome</keyword>
<sequence>MCSRDHLGTLSKNTSILVTSVPHHSLLIASKIRGSANTGLKRLSERIAAIIDSPLPRKIGPESTQCQALGIGSALGMLIWGAR</sequence>
<dbReference type="EMBL" id="LLXE01000147">
    <property type="protein sequence ID" value="KUM61111.1"/>
    <property type="molecule type" value="Genomic_DNA"/>
</dbReference>
<gene>
    <name evidence="1" type="ORF">ACN42_g6000</name>
</gene>
<name>A0A101MIA6_PENFR</name>
<protein>
    <submittedName>
        <fullName evidence="1">Uncharacterized protein</fullName>
    </submittedName>
</protein>
<evidence type="ECO:0000313" key="1">
    <source>
        <dbReference type="EMBL" id="KUM61111.1"/>
    </source>
</evidence>
<organism evidence="1 2">
    <name type="scientific">Penicillium freii</name>
    <dbReference type="NCBI Taxonomy" id="48697"/>
    <lineage>
        <taxon>Eukaryota</taxon>
        <taxon>Fungi</taxon>
        <taxon>Dikarya</taxon>
        <taxon>Ascomycota</taxon>
        <taxon>Pezizomycotina</taxon>
        <taxon>Eurotiomycetes</taxon>
        <taxon>Eurotiomycetidae</taxon>
        <taxon>Eurotiales</taxon>
        <taxon>Aspergillaceae</taxon>
        <taxon>Penicillium</taxon>
    </lineage>
</organism>
<dbReference type="Proteomes" id="UP000055045">
    <property type="component" value="Unassembled WGS sequence"/>
</dbReference>
<accession>A0A101MIA6</accession>
<comment type="caution">
    <text evidence="1">The sequence shown here is derived from an EMBL/GenBank/DDBJ whole genome shotgun (WGS) entry which is preliminary data.</text>
</comment>
<evidence type="ECO:0000313" key="2">
    <source>
        <dbReference type="Proteomes" id="UP000055045"/>
    </source>
</evidence>
<reference evidence="1 2" key="1">
    <citation type="submission" date="2015-10" db="EMBL/GenBank/DDBJ databases">
        <title>Genome sequencing of Penicillium freii.</title>
        <authorList>
            <person name="Nguyen H.D."/>
            <person name="Visagie C.M."/>
            <person name="Seifert K.A."/>
        </authorList>
    </citation>
    <scope>NUCLEOTIDE SEQUENCE [LARGE SCALE GENOMIC DNA]</scope>
    <source>
        <strain evidence="1 2">DAOM 242723</strain>
    </source>
</reference>